<dbReference type="STRING" id="156889.Mmc1_3037"/>
<evidence type="ECO:0000313" key="9">
    <source>
        <dbReference type="Proteomes" id="UP000002586"/>
    </source>
</evidence>
<protein>
    <submittedName>
        <fullName evidence="8">RNA polymerase, sigma 28 subunit, SigD/FliA/WhiG</fullName>
    </submittedName>
</protein>
<evidence type="ECO:0000256" key="3">
    <source>
        <dbReference type="ARBA" id="ARBA00023125"/>
    </source>
</evidence>
<name>A0LC35_MAGMM</name>
<evidence type="ECO:0000259" key="7">
    <source>
        <dbReference type="Pfam" id="PF04545"/>
    </source>
</evidence>
<keyword evidence="1" id="KW-0805">Transcription regulation</keyword>
<dbReference type="CDD" id="cd06171">
    <property type="entry name" value="Sigma70_r4"/>
    <property type="match status" value="1"/>
</dbReference>
<sequence>MSIMNMHKPDASQALSTAEAWKSLSREEIILKYAPLVRYVAGRISMKLPQSVDLDDLYQVGVMGLIDAVSKFDPDRGIKFQTYAEFRIRGAILDELRAIDWVPRQLRQNASQMQEAYNQLEAKFGRPAEDVEVAEHLGISLNEYHEQIDQVRGISIVSFEDIRPNNDDEEWDVLEVLADPSVQDPVEAIGLMELRHAMADAIETLPEKERLVVTLYYFEELTMSEIGEVLGLTESRISQLHSKAALRMRARIKRFLNRAN</sequence>
<dbReference type="InterPro" id="IPR007627">
    <property type="entry name" value="RNA_pol_sigma70_r2"/>
</dbReference>
<evidence type="ECO:0000256" key="1">
    <source>
        <dbReference type="ARBA" id="ARBA00023015"/>
    </source>
</evidence>
<gene>
    <name evidence="8" type="ordered locus">Mmc1_3037</name>
</gene>
<dbReference type="Pfam" id="PF04545">
    <property type="entry name" value="Sigma70_r4"/>
    <property type="match status" value="1"/>
</dbReference>
<evidence type="ECO:0000256" key="4">
    <source>
        <dbReference type="ARBA" id="ARBA00023163"/>
    </source>
</evidence>
<dbReference type="GO" id="GO:0006352">
    <property type="term" value="P:DNA-templated transcription initiation"/>
    <property type="evidence" value="ECO:0007669"/>
    <property type="project" value="InterPro"/>
</dbReference>
<dbReference type="Gene3D" id="1.10.1740.10">
    <property type="match status" value="1"/>
</dbReference>
<dbReference type="AlphaFoldDB" id="A0LC35"/>
<proteinExistence type="predicted"/>
<organism evidence="8 9">
    <name type="scientific">Magnetococcus marinus (strain ATCC BAA-1437 / JCM 17883 / MC-1)</name>
    <dbReference type="NCBI Taxonomy" id="156889"/>
    <lineage>
        <taxon>Bacteria</taxon>
        <taxon>Pseudomonadati</taxon>
        <taxon>Pseudomonadota</taxon>
        <taxon>Magnetococcia</taxon>
        <taxon>Magnetococcales</taxon>
        <taxon>Magnetococcaceae</taxon>
        <taxon>Magnetococcus</taxon>
    </lineage>
</organism>
<dbReference type="NCBIfam" id="TIGR02479">
    <property type="entry name" value="FliA_WhiG"/>
    <property type="match status" value="1"/>
</dbReference>
<keyword evidence="2" id="KW-0731">Sigma factor</keyword>
<dbReference type="InterPro" id="IPR000943">
    <property type="entry name" value="RNA_pol_sigma70"/>
</dbReference>
<dbReference type="PRINTS" id="PR00046">
    <property type="entry name" value="SIGMA70FCT"/>
</dbReference>
<keyword evidence="4" id="KW-0804">Transcription</keyword>
<dbReference type="InterPro" id="IPR013325">
    <property type="entry name" value="RNA_pol_sigma_r2"/>
</dbReference>
<dbReference type="HOGENOM" id="CLU_014793_8_1_5"/>
<dbReference type="Pfam" id="PF04539">
    <property type="entry name" value="Sigma70_r3"/>
    <property type="match status" value="1"/>
</dbReference>
<dbReference type="InterPro" id="IPR007630">
    <property type="entry name" value="RNA_pol_sigma70_r4"/>
</dbReference>
<reference evidence="9" key="1">
    <citation type="journal article" date="2009" name="Appl. Environ. Microbiol.">
        <title>Complete genome sequence of the chemolithoautotrophic marine magnetotactic coccus strain MC-1.</title>
        <authorList>
            <person name="Schubbe S."/>
            <person name="Williams T.J."/>
            <person name="Xie G."/>
            <person name="Kiss H.E."/>
            <person name="Brettin T.S."/>
            <person name="Martinez D."/>
            <person name="Ross C.A."/>
            <person name="Schuler D."/>
            <person name="Cox B.L."/>
            <person name="Nealson K.H."/>
            <person name="Bazylinski D.A."/>
        </authorList>
    </citation>
    <scope>NUCLEOTIDE SEQUENCE [LARGE SCALE GENOMIC DNA]</scope>
    <source>
        <strain evidence="9">ATCC BAA-1437 / JCM 17883 / MC-1</strain>
    </source>
</reference>
<evidence type="ECO:0000259" key="6">
    <source>
        <dbReference type="Pfam" id="PF04542"/>
    </source>
</evidence>
<dbReference type="KEGG" id="mgm:Mmc1_3037"/>
<dbReference type="Proteomes" id="UP000002586">
    <property type="component" value="Chromosome"/>
</dbReference>
<feature type="domain" description="RNA polymerase sigma-70 region 2" evidence="6">
    <location>
        <begin position="30"/>
        <end position="101"/>
    </location>
</feature>
<dbReference type="EMBL" id="CP000471">
    <property type="protein sequence ID" value="ABK45528.1"/>
    <property type="molecule type" value="Genomic_DNA"/>
</dbReference>
<evidence type="ECO:0000259" key="5">
    <source>
        <dbReference type="Pfam" id="PF04539"/>
    </source>
</evidence>
<dbReference type="InterPro" id="IPR007624">
    <property type="entry name" value="RNA_pol_sigma70_r3"/>
</dbReference>
<dbReference type="NCBIfam" id="TIGR02937">
    <property type="entry name" value="sigma70-ECF"/>
    <property type="match status" value="1"/>
</dbReference>
<dbReference type="Pfam" id="PF04542">
    <property type="entry name" value="Sigma70_r2"/>
    <property type="match status" value="1"/>
</dbReference>
<dbReference type="InterPro" id="IPR012845">
    <property type="entry name" value="RNA_pol_sigma_FliA_WhiG"/>
</dbReference>
<dbReference type="PIRSF" id="PIRSF000770">
    <property type="entry name" value="RNA_pol_sigma-SigE/K"/>
    <property type="match status" value="1"/>
</dbReference>
<dbReference type="InterPro" id="IPR014284">
    <property type="entry name" value="RNA_pol_sigma-70_dom"/>
</dbReference>
<feature type="domain" description="RNA polymerase sigma-70 region 3" evidence="5">
    <location>
        <begin position="112"/>
        <end position="188"/>
    </location>
</feature>
<dbReference type="PANTHER" id="PTHR30385:SF7">
    <property type="entry name" value="RNA POLYMERASE SIGMA FACTOR FLIA"/>
    <property type="match status" value="1"/>
</dbReference>
<keyword evidence="3" id="KW-0238">DNA-binding</keyword>
<dbReference type="InterPro" id="IPR013324">
    <property type="entry name" value="RNA_pol_sigma_r3/r4-like"/>
</dbReference>
<dbReference type="SUPFAM" id="SSF88659">
    <property type="entry name" value="Sigma3 and sigma4 domains of RNA polymerase sigma factors"/>
    <property type="match status" value="2"/>
</dbReference>
<dbReference type="eggNOG" id="COG1191">
    <property type="taxonomic scope" value="Bacteria"/>
</dbReference>
<dbReference type="NCBIfam" id="NF005413">
    <property type="entry name" value="PRK06986.1"/>
    <property type="match status" value="1"/>
</dbReference>
<evidence type="ECO:0000256" key="2">
    <source>
        <dbReference type="ARBA" id="ARBA00023082"/>
    </source>
</evidence>
<dbReference type="PANTHER" id="PTHR30385">
    <property type="entry name" value="SIGMA FACTOR F FLAGELLAR"/>
    <property type="match status" value="1"/>
</dbReference>
<dbReference type="SUPFAM" id="SSF88946">
    <property type="entry name" value="Sigma2 domain of RNA polymerase sigma factors"/>
    <property type="match status" value="1"/>
</dbReference>
<keyword evidence="9" id="KW-1185">Reference proteome</keyword>
<dbReference type="GO" id="GO:0003677">
    <property type="term" value="F:DNA binding"/>
    <property type="evidence" value="ECO:0007669"/>
    <property type="project" value="UniProtKB-KW"/>
</dbReference>
<dbReference type="GO" id="GO:0003899">
    <property type="term" value="F:DNA-directed RNA polymerase activity"/>
    <property type="evidence" value="ECO:0007669"/>
    <property type="project" value="InterPro"/>
</dbReference>
<dbReference type="Gene3D" id="1.20.140.160">
    <property type="match status" value="1"/>
</dbReference>
<accession>A0LC35</accession>
<reference evidence="8 9" key="2">
    <citation type="journal article" date="2012" name="Int. J. Syst. Evol. Microbiol.">
        <title>Magnetococcus marinus gen. nov., sp. nov., a marine, magnetotactic bacterium that represents a novel lineage (Magnetococcaceae fam. nov.; Magnetococcales ord. nov.) at the base of the Alphaproteobacteria.</title>
        <authorList>
            <person name="Bazylinski D.A."/>
            <person name="Williams T.J."/>
            <person name="Lefevre C.T."/>
            <person name="Berg R.J."/>
            <person name="Zhang C.L."/>
            <person name="Bowser S.S."/>
            <person name="Dean A.J."/>
            <person name="Beveridge T.J."/>
        </authorList>
    </citation>
    <scope>NUCLEOTIDE SEQUENCE [LARGE SCALE GENOMIC DNA]</scope>
    <source>
        <strain evidence="9">ATCC BAA-1437 / JCM 17883 / MC-1</strain>
    </source>
</reference>
<evidence type="ECO:0000313" key="8">
    <source>
        <dbReference type="EMBL" id="ABK45528.1"/>
    </source>
</evidence>
<dbReference type="GO" id="GO:0016987">
    <property type="term" value="F:sigma factor activity"/>
    <property type="evidence" value="ECO:0007669"/>
    <property type="project" value="UniProtKB-KW"/>
</dbReference>
<feature type="domain" description="RNA polymerase sigma-70 region 4" evidence="7">
    <location>
        <begin position="201"/>
        <end position="249"/>
    </location>
</feature>